<dbReference type="Pfam" id="PF13193">
    <property type="entry name" value="AMP-binding_C"/>
    <property type="match status" value="1"/>
</dbReference>
<dbReference type="InterPro" id="IPR025110">
    <property type="entry name" value="AMP-bd_C"/>
</dbReference>
<evidence type="ECO:0000259" key="4">
    <source>
        <dbReference type="Pfam" id="PF13193"/>
    </source>
</evidence>
<dbReference type="PANTHER" id="PTHR43201">
    <property type="entry name" value="ACYL-COA SYNTHETASE"/>
    <property type="match status" value="1"/>
</dbReference>
<dbReference type="Gene3D" id="3.30.300.30">
    <property type="match status" value="1"/>
</dbReference>
<keyword evidence="6" id="KW-1185">Reference proteome</keyword>
<dbReference type="EMBL" id="JABCSC020000003">
    <property type="protein sequence ID" value="NSL56218.1"/>
    <property type="molecule type" value="Genomic_DNA"/>
</dbReference>
<comment type="similarity">
    <text evidence="1">Belongs to the ATP-dependent AMP-binding enzyme family.</text>
</comment>
<feature type="domain" description="AMP-dependent synthetase/ligase" evidence="3">
    <location>
        <begin position="95"/>
        <end position="287"/>
    </location>
</feature>
<evidence type="ECO:0000259" key="3">
    <source>
        <dbReference type="Pfam" id="PF00501"/>
    </source>
</evidence>
<name>A0ABX2IK04_9RHOO</name>
<evidence type="ECO:0000313" key="6">
    <source>
        <dbReference type="Proteomes" id="UP000778523"/>
    </source>
</evidence>
<dbReference type="RefSeq" id="WP_170022536.1">
    <property type="nucleotide sequence ID" value="NZ_JABCSC020000003.1"/>
</dbReference>
<evidence type="ECO:0000256" key="2">
    <source>
        <dbReference type="SAM" id="MobiDB-lite"/>
    </source>
</evidence>
<comment type="caution">
    <text evidence="5">The sequence shown here is derived from an EMBL/GenBank/DDBJ whole genome shotgun (WGS) entry which is preliminary data.</text>
</comment>
<dbReference type="InterPro" id="IPR000873">
    <property type="entry name" value="AMP-dep_synth/lig_dom"/>
</dbReference>
<protein>
    <submittedName>
        <fullName evidence="5">Acyl-CoA synthetase</fullName>
    </submittedName>
</protein>
<dbReference type="Pfam" id="PF00501">
    <property type="entry name" value="AMP-binding"/>
    <property type="match status" value="1"/>
</dbReference>
<dbReference type="Proteomes" id="UP000778523">
    <property type="component" value="Unassembled WGS sequence"/>
</dbReference>
<dbReference type="Gene3D" id="3.40.50.12780">
    <property type="entry name" value="N-terminal domain of ligase-like"/>
    <property type="match status" value="1"/>
</dbReference>
<feature type="region of interest" description="Disordered" evidence="2">
    <location>
        <begin position="437"/>
        <end position="461"/>
    </location>
</feature>
<evidence type="ECO:0000256" key="1">
    <source>
        <dbReference type="ARBA" id="ARBA00006432"/>
    </source>
</evidence>
<gene>
    <name evidence="5" type="ORF">HJ583_014355</name>
</gene>
<proteinExistence type="inferred from homology"/>
<dbReference type="InterPro" id="IPR042099">
    <property type="entry name" value="ANL_N_sf"/>
</dbReference>
<organism evidence="5 6">
    <name type="scientific">Uliginosibacterium aquaticum</name>
    <dbReference type="NCBI Taxonomy" id="2731212"/>
    <lineage>
        <taxon>Bacteria</taxon>
        <taxon>Pseudomonadati</taxon>
        <taxon>Pseudomonadota</taxon>
        <taxon>Betaproteobacteria</taxon>
        <taxon>Rhodocyclales</taxon>
        <taxon>Zoogloeaceae</taxon>
        <taxon>Uliginosibacterium</taxon>
    </lineage>
</organism>
<feature type="domain" description="AMP-binding enzyme C-terminal" evidence="4">
    <location>
        <begin position="357"/>
        <end position="424"/>
    </location>
</feature>
<dbReference type="PANTHER" id="PTHR43201:SF8">
    <property type="entry name" value="ACYL-COA SYNTHETASE FAMILY MEMBER 3"/>
    <property type="match status" value="1"/>
</dbReference>
<evidence type="ECO:0000313" key="5">
    <source>
        <dbReference type="EMBL" id="NSL56218.1"/>
    </source>
</evidence>
<dbReference type="SUPFAM" id="SSF56801">
    <property type="entry name" value="Acetyl-CoA synthetase-like"/>
    <property type="match status" value="1"/>
</dbReference>
<reference evidence="5 6" key="1">
    <citation type="submission" date="2020-06" db="EMBL/GenBank/DDBJ databases">
        <title>Draft genome of Uliginosibacterium sp. IMCC34675.</title>
        <authorList>
            <person name="Song J."/>
        </authorList>
    </citation>
    <scope>NUCLEOTIDE SEQUENCE [LARGE SCALE GENOMIC DNA]</scope>
    <source>
        <strain evidence="5 6">IMCC34675</strain>
    </source>
</reference>
<accession>A0ABX2IK04</accession>
<sequence length="461" mass="48964">MSSLPLLPPAPAGHVLALHAGRAISQDEFLAQVLALAAALPAGRPLLNLCNDRYHFALGLFAAIAHGNLSLLPNSTAPENIAALHAAHPDLLCLSDQQEPPFGLPTLRITAPEIATATPAMPQIPPEQVVACVFTSGSTGQPQPHIKTFGRLFACAQAEARRIWATTGGPCAVLGTVPFQHMYGLESTVLLPIFGGGILCGERPFFPADVASALADLPAPRFLVTTPFHLRNLLDAEIALPPLAALLSATAPLATELATRAEAQLGAPLLEIYGSTETGQIATRRTTAGPDWALFEGLSLEQEGDYTWADGAFLEQRQQLGDVLELLDESRFRLIGRHADMINIAGKRSSLAYLNHILCKLPGVRDAAFCLPDESEAGRLAAFVVAPGLSAAAINSALRPYLDPLFLPRPLVFLDSLPRNATGKIPAAELQALIEQHLKPQESRRSAPGLSSPPRGAQHDR</sequence>
<dbReference type="InterPro" id="IPR045851">
    <property type="entry name" value="AMP-bd_C_sf"/>
</dbReference>